<dbReference type="PROSITE" id="PS51061">
    <property type="entry name" value="R3H"/>
    <property type="match status" value="1"/>
</dbReference>
<dbReference type="NCBIfam" id="NF041568">
    <property type="entry name" value="Jag_EloR"/>
    <property type="match status" value="1"/>
</dbReference>
<dbReference type="PANTHER" id="PTHR35800:SF1">
    <property type="entry name" value="RNA-BINDING PROTEIN KHPB"/>
    <property type="match status" value="1"/>
</dbReference>
<comment type="caution">
    <text evidence="7">The sequence shown here is derived from an EMBL/GenBank/DDBJ whole genome shotgun (WGS) entry which is preliminary data.</text>
</comment>
<gene>
    <name evidence="7" type="ORF">S06H3_03581</name>
</gene>
<dbReference type="CDD" id="cd02414">
    <property type="entry name" value="KH-II_Jag"/>
    <property type="match status" value="1"/>
</dbReference>
<dbReference type="SMART" id="SM00393">
    <property type="entry name" value="R3H"/>
    <property type="match status" value="1"/>
</dbReference>
<evidence type="ECO:0000256" key="4">
    <source>
        <dbReference type="ARBA" id="ARBA00023186"/>
    </source>
</evidence>
<evidence type="ECO:0000313" key="7">
    <source>
        <dbReference type="EMBL" id="GAH92997.1"/>
    </source>
</evidence>
<evidence type="ECO:0000259" key="6">
    <source>
        <dbReference type="PROSITE" id="PS51061"/>
    </source>
</evidence>
<dbReference type="InterPro" id="IPR001374">
    <property type="entry name" value="R3H_dom"/>
</dbReference>
<dbReference type="Pfam" id="PF14804">
    <property type="entry name" value="Jag_N"/>
    <property type="match status" value="1"/>
</dbReference>
<dbReference type="Gene3D" id="3.30.30.80">
    <property type="entry name" value="probable RNA-binding protein from clostridium symbiosum atcc 14940"/>
    <property type="match status" value="1"/>
</dbReference>
<keyword evidence="2" id="KW-0694">RNA-binding</keyword>
<organism evidence="7">
    <name type="scientific">marine sediment metagenome</name>
    <dbReference type="NCBI Taxonomy" id="412755"/>
    <lineage>
        <taxon>unclassified sequences</taxon>
        <taxon>metagenomes</taxon>
        <taxon>ecological metagenomes</taxon>
    </lineage>
</organism>
<dbReference type="InterPro" id="IPR038008">
    <property type="entry name" value="Jag_KH"/>
</dbReference>
<dbReference type="GO" id="GO:0008360">
    <property type="term" value="P:regulation of cell shape"/>
    <property type="evidence" value="ECO:0007669"/>
    <property type="project" value="UniProtKB-KW"/>
</dbReference>
<feature type="domain" description="R3H" evidence="6">
    <location>
        <begin position="141"/>
        <end position="207"/>
    </location>
</feature>
<dbReference type="InterPro" id="IPR038247">
    <property type="entry name" value="Jag_N_dom_sf"/>
</dbReference>
<dbReference type="SMART" id="SM01245">
    <property type="entry name" value="Jag_N"/>
    <property type="match status" value="1"/>
</dbReference>
<protein>
    <recommendedName>
        <fullName evidence="6">R3H domain-containing protein</fullName>
    </recommendedName>
</protein>
<evidence type="ECO:0000256" key="2">
    <source>
        <dbReference type="ARBA" id="ARBA00022884"/>
    </source>
</evidence>
<keyword evidence="3" id="KW-0133">Cell shape</keyword>
<evidence type="ECO:0000256" key="1">
    <source>
        <dbReference type="ARBA" id="ARBA00022490"/>
    </source>
</evidence>
<dbReference type="InterPro" id="IPR036867">
    <property type="entry name" value="R3H_dom_sf"/>
</dbReference>
<dbReference type="GO" id="GO:0003723">
    <property type="term" value="F:RNA binding"/>
    <property type="evidence" value="ECO:0007669"/>
    <property type="project" value="UniProtKB-KW"/>
</dbReference>
<dbReference type="Gene3D" id="3.30.300.20">
    <property type="match status" value="1"/>
</dbReference>
<dbReference type="SUPFAM" id="SSF82708">
    <property type="entry name" value="R3H domain"/>
    <property type="match status" value="1"/>
</dbReference>
<evidence type="ECO:0000256" key="5">
    <source>
        <dbReference type="ARBA" id="ARBA00023316"/>
    </source>
</evidence>
<dbReference type="EMBL" id="BARV01001182">
    <property type="protein sequence ID" value="GAH92997.1"/>
    <property type="molecule type" value="Genomic_DNA"/>
</dbReference>
<dbReference type="InterPro" id="IPR034079">
    <property type="entry name" value="R3H_KhpB"/>
</dbReference>
<name>X1JGA1_9ZZZZ</name>
<keyword evidence="5" id="KW-0961">Cell wall biogenesis/degradation</keyword>
<dbReference type="CDD" id="cd02644">
    <property type="entry name" value="R3H_jag"/>
    <property type="match status" value="1"/>
</dbReference>
<proteinExistence type="inferred from homology"/>
<dbReference type="PANTHER" id="PTHR35800">
    <property type="entry name" value="PROTEIN JAG"/>
    <property type="match status" value="1"/>
</dbReference>
<keyword evidence="4" id="KW-0143">Chaperone</keyword>
<dbReference type="InterPro" id="IPR015946">
    <property type="entry name" value="KH_dom-like_a/b"/>
</dbReference>
<dbReference type="AlphaFoldDB" id="X1JGA1"/>
<dbReference type="InterPro" id="IPR032782">
    <property type="entry name" value="KhpB_N"/>
</dbReference>
<sequence length="208" mass="23138">MEELEITAKTVEQATEEAEKRLGIGRDQFETVVVKEGKSGIFRGEGALIRVKPLVPLEKDMVRVAMEVLENLLGLMEVTGAIKASSGEIPIALDIEGDDLGILIGRRGQTLACLQYIVRLIVAGRLEAWLPLSIDICGYKKHRRDSLQKLALRLAEQVKLRRRAMTLEPMPPDERRIIHLALANHPDVVTHSVGEGEDRKVVILLKRG</sequence>
<reference evidence="7" key="1">
    <citation type="journal article" date="2014" name="Front. Microbiol.">
        <title>High frequency of phylogenetically diverse reductive dehalogenase-homologous genes in deep subseafloor sedimentary metagenomes.</title>
        <authorList>
            <person name="Kawai M."/>
            <person name="Futagami T."/>
            <person name="Toyoda A."/>
            <person name="Takaki Y."/>
            <person name="Nishi S."/>
            <person name="Hori S."/>
            <person name="Arai W."/>
            <person name="Tsubouchi T."/>
            <person name="Morono Y."/>
            <person name="Uchiyama I."/>
            <person name="Ito T."/>
            <person name="Fujiyama A."/>
            <person name="Inagaki F."/>
            <person name="Takami H."/>
        </authorList>
    </citation>
    <scope>NUCLEOTIDE SEQUENCE</scope>
    <source>
        <strain evidence="7">Expedition CK06-06</strain>
    </source>
</reference>
<dbReference type="InterPro" id="IPR039247">
    <property type="entry name" value="KhpB"/>
</dbReference>
<dbReference type="HAMAP" id="MF_00867">
    <property type="entry name" value="KhpB"/>
    <property type="match status" value="1"/>
</dbReference>
<accession>X1JGA1</accession>
<dbReference type="Gene3D" id="3.30.1370.50">
    <property type="entry name" value="R3H-like domain"/>
    <property type="match status" value="1"/>
</dbReference>
<dbReference type="Pfam" id="PF13083">
    <property type="entry name" value="KH_KhpA-B"/>
    <property type="match status" value="1"/>
</dbReference>
<keyword evidence="1" id="KW-0963">Cytoplasm</keyword>
<evidence type="ECO:0000256" key="3">
    <source>
        <dbReference type="ARBA" id="ARBA00022960"/>
    </source>
</evidence>
<dbReference type="GO" id="GO:0071555">
    <property type="term" value="P:cell wall organization"/>
    <property type="evidence" value="ECO:0007669"/>
    <property type="project" value="UniProtKB-KW"/>
</dbReference>
<dbReference type="Pfam" id="PF01424">
    <property type="entry name" value="R3H"/>
    <property type="match status" value="1"/>
</dbReference>